<keyword evidence="1" id="KW-0472">Membrane</keyword>
<evidence type="ECO:0000313" key="2">
    <source>
        <dbReference type="EMBL" id="KAK9506926.1"/>
    </source>
</evidence>
<evidence type="ECO:0000256" key="1">
    <source>
        <dbReference type="SAM" id="Phobius"/>
    </source>
</evidence>
<keyword evidence="3" id="KW-1185">Reference proteome</keyword>
<name>A0AAW1D833_9HEMI</name>
<dbReference type="EMBL" id="JAPXFL010000005">
    <property type="protein sequence ID" value="KAK9506926.1"/>
    <property type="molecule type" value="Genomic_DNA"/>
</dbReference>
<reference evidence="2 3" key="1">
    <citation type="submission" date="2022-12" db="EMBL/GenBank/DDBJ databases">
        <title>Chromosome-level genome assembly of true bugs.</title>
        <authorList>
            <person name="Ma L."/>
            <person name="Li H."/>
        </authorList>
    </citation>
    <scope>NUCLEOTIDE SEQUENCE [LARGE SCALE GENOMIC DNA]</scope>
    <source>
        <strain evidence="2">Lab_2022b</strain>
    </source>
</reference>
<evidence type="ECO:0000313" key="3">
    <source>
        <dbReference type="Proteomes" id="UP001461498"/>
    </source>
</evidence>
<organism evidence="2 3">
    <name type="scientific">Rhynocoris fuscipes</name>
    <dbReference type="NCBI Taxonomy" id="488301"/>
    <lineage>
        <taxon>Eukaryota</taxon>
        <taxon>Metazoa</taxon>
        <taxon>Ecdysozoa</taxon>
        <taxon>Arthropoda</taxon>
        <taxon>Hexapoda</taxon>
        <taxon>Insecta</taxon>
        <taxon>Pterygota</taxon>
        <taxon>Neoptera</taxon>
        <taxon>Paraneoptera</taxon>
        <taxon>Hemiptera</taxon>
        <taxon>Heteroptera</taxon>
        <taxon>Panheteroptera</taxon>
        <taxon>Cimicomorpha</taxon>
        <taxon>Reduviidae</taxon>
        <taxon>Harpactorinae</taxon>
        <taxon>Harpactorini</taxon>
        <taxon>Rhynocoris</taxon>
    </lineage>
</organism>
<gene>
    <name evidence="2" type="ORF">O3M35_008774</name>
</gene>
<dbReference type="Proteomes" id="UP001461498">
    <property type="component" value="Unassembled WGS sequence"/>
</dbReference>
<keyword evidence="1" id="KW-0812">Transmembrane</keyword>
<protein>
    <recommendedName>
        <fullName evidence="4">Transmembrane protein</fullName>
    </recommendedName>
</protein>
<evidence type="ECO:0008006" key="4">
    <source>
        <dbReference type="Google" id="ProtNLM"/>
    </source>
</evidence>
<feature type="transmembrane region" description="Helical" evidence="1">
    <location>
        <begin position="53"/>
        <end position="73"/>
    </location>
</feature>
<accession>A0AAW1D833</accession>
<dbReference type="AlphaFoldDB" id="A0AAW1D833"/>
<proteinExistence type="predicted"/>
<sequence length="99" mass="11337">MMQLFALGTTTRRADYIKISNQSDQQICQQNSSNLQIFCPPYLKKGFSQLKNFLYFILILLNLALVSFCSPLAKKGCHFTYSIVHILRLNSVISECIEL</sequence>
<keyword evidence="1" id="KW-1133">Transmembrane helix</keyword>
<comment type="caution">
    <text evidence="2">The sequence shown here is derived from an EMBL/GenBank/DDBJ whole genome shotgun (WGS) entry which is preliminary data.</text>
</comment>